<protein>
    <submittedName>
        <fullName evidence="1">Uncharacterized protein</fullName>
    </submittedName>
</protein>
<name>A0A0A8YBS2_ARUDO</name>
<accession>A0A0A8YBS2</accession>
<organism evidence="1">
    <name type="scientific">Arundo donax</name>
    <name type="common">Giant reed</name>
    <name type="synonym">Donax arundinaceus</name>
    <dbReference type="NCBI Taxonomy" id="35708"/>
    <lineage>
        <taxon>Eukaryota</taxon>
        <taxon>Viridiplantae</taxon>
        <taxon>Streptophyta</taxon>
        <taxon>Embryophyta</taxon>
        <taxon>Tracheophyta</taxon>
        <taxon>Spermatophyta</taxon>
        <taxon>Magnoliopsida</taxon>
        <taxon>Liliopsida</taxon>
        <taxon>Poales</taxon>
        <taxon>Poaceae</taxon>
        <taxon>PACMAD clade</taxon>
        <taxon>Arundinoideae</taxon>
        <taxon>Arundineae</taxon>
        <taxon>Arundo</taxon>
    </lineage>
</organism>
<reference evidence="1" key="1">
    <citation type="submission" date="2014-09" db="EMBL/GenBank/DDBJ databases">
        <authorList>
            <person name="Magalhaes I.L.F."/>
            <person name="Oliveira U."/>
            <person name="Santos F.R."/>
            <person name="Vidigal T.H.D.A."/>
            <person name="Brescovit A.D."/>
            <person name="Santos A.J."/>
        </authorList>
    </citation>
    <scope>NUCLEOTIDE SEQUENCE</scope>
    <source>
        <tissue evidence="1">Shoot tissue taken approximately 20 cm above the soil surface</tissue>
    </source>
</reference>
<dbReference type="AlphaFoldDB" id="A0A0A8YBS2"/>
<evidence type="ECO:0000313" key="1">
    <source>
        <dbReference type="EMBL" id="JAD22803.1"/>
    </source>
</evidence>
<reference evidence="1" key="2">
    <citation type="journal article" date="2015" name="Data Brief">
        <title>Shoot transcriptome of the giant reed, Arundo donax.</title>
        <authorList>
            <person name="Barrero R.A."/>
            <person name="Guerrero F.D."/>
            <person name="Moolhuijzen P."/>
            <person name="Goolsby J.A."/>
            <person name="Tidwell J."/>
            <person name="Bellgard S.E."/>
            <person name="Bellgard M.I."/>
        </authorList>
    </citation>
    <scope>NUCLEOTIDE SEQUENCE</scope>
    <source>
        <tissue evidence="1">Shoot tissue taken approximately 20 cm above the soil surface</tissue>
    </source>
</reference>
<sequence length="66" mass="7013">MFLYCASILSASSPGRTWRTLYQSTPRPRSAFPAEQRTSSTESISRALSILGLVCSVSSSSVLAAA</sequence>
<proteinExistence type="predicted"/>
<dbReference type="EMBL" id="GBRH01275092">
    <property type="protein sequence ID" value="JAD22803.1"/>
    <property type="molecule type" value="Transcribed_RNA"/>
</dbReference>